<dbReference type="GO" id="GO:0045936">
    <property type="term" value="P:negative regulation of phosphate metabolic process"/>
    <property type="evidence" value="ECO:0007669"/>
    <property type="project" value="InterPro"/>
</dbReference>
<dbReference type="AlphaFoldDB" id="A0A091AQN1"/>
<comment type="similarity">
    <text evidence="2 8">Belongs to the PhoU family.</text>
</comment>
<name>A0A091AQN1_9GAMM</name>
<gene>
    <name evidence="10" type="ORF">N789_05485</name>
</gene>
<dbReference type="EMBL" id="AVCI01000045">
    <property type="protein sequence ID" value="KFN41329.1"/>
    <property type="molecule type" value="Genomic_DNA"/>
</dbReference>
<protein>
    <recommendedName>
        <fullName evidence="8">Phosphate-specific transport system accessory protein PhoU</fullName>
    </recommendedName>
</protein>
<comment type="subcellular location">
    <subcellularLocation>
        <location evidence="1 8">Cytoplasm</location>
    </subcellularLocation>
</comment>
<dbReference type="GO" id="GO:0006817">
    <property type="term" value="P:phosphate ion transport"/>
    <property type="evidence" value="ECO:0007669"/>
    <property type="project" value="UniProtKB-KW"/>
</dbReference>
<dbReference type="PANTHER" id="PTHR42930">
    <property type="entry name" value="PHOSPHATE-SPECIFIC TRANSPORT SYSTEM ACCESSORY PROTEIN PHOU"/>
    <property type="match status" value="1"/>
</dbReference>
<keyword evidence="11" id="KW-1185">Reference proteome</keyword>
<evidence type="ECO:0000313" key="10">
    <source>
        <dbReference type="EMBL" id="KFN41329.1"/>
    </source>
</evidence>
<evidence type="ECO:0000259" key="9">
    <source>
        <dbReference type="Pfam" id="PF01895"/>
    </source>
</evidence>
<evidence type="ECO:0000256" key="7">
    <source>
        <dbReference type="ARBA" id="ARBA00056181"/>
    </source>
</evidence>
<feature type="domain" description="PhoU" evidence="9">
    <location>
        <begin position="22"/>
        <end position="109"/>
    </location>
</feature>
<dbReference type="STRING" id="1121015.GCA_000420545_00369"/>
<dbReference type="OrthoDB" id="9814256at2"/>
<accession>A0A091AQN1</accession>
<evidence type="ECO:0000256" key="8">
    <source>
        <dbReference type="PIRNR" id="PIRNR003107"/>
    </source>
</evidence>
<dbReference type="Proteomes" id="UP000029385">
    <property type="component" value="Unassembled WGS sequence"/>
</dbReference>
<proteinExistence type="inferred from homology"/>
<comment type="subunit">
    <text evidence="3 8">Homodimer.</text>
</comment>
<dbReference type="eggNOG" id="COG0704">
    <property type="taxonomic scope" value="Bacteria"/>
</dbReference>
<dbReference type="PANTHER" id="PTHR42930:SF3">
    <property type="entry name" value="PHOSPHATE-SPECIFIC TRANSPORT SYSTEM ACCESSORY PROTEIN PHOU"/>
    <property type="match status" value="1"/>
</dbReference>
<dbReference type="Pfam" id="PF01895">
    <property type="entry name" value="PhoU"/>
    <property type="match status" value="2"/>
</dbReference>
<dbReference type="GO" id="GO:0005737">
    <property type="term" value="C:cytoplasm"/>
    <property type="evidence" value="ECO:0007669"/>
    <property type="project" value="UniProtKB-SubCell"/>
</dbReference>
<organism evidence="10 11">
    <name type="scientific">Arenimonas oryziterrae DSM 21050 = YC6267</name>
    <dbReference type="NCBI Taxonomy" id="1121015"/>
    <lineage>
        <taxon>Bacteria</taxon>
        <taxon>Pseudomonadati</taxon>
        <taxon>Pseudomonadota</taxon>
        <taxon>Gammaproteobacteria</taxon>
        <taxon>Lysobacterales</taxon>
        <taxon>Lysobacteraceae</taxon>
        <taxon>Arenimonas</taxon>
    </lineage>
</organism>
<dbReference type="InterPro" id="IPR028366">
    <property type="entry name" value="PhoU"/>
</dbReference>
<keyword evidence="5 8" id="KW-0963">Cytoplasm</keyword>
<comment type="function">
    <text evidence="7 8">Plays a role in the regulation of phosphate uptake.</text>
</comment>
<dbReference type="GO" id="GO:0030643">
    <property type="term" value="P:intracellular phosphate ion homeostasis"/>
    <property type="evidence" value="ECO:0007669"/>
    <property type="project" value="InterPro"/>
</dbReference>
<reference evidence="10 11" key="1">
    <citation type="submission" date="2013-09" db="EMBL/GenBank/DDBJ databases">
        <title>Genome sequencing of Arenimonas oryziterrae.</title>
        <authorList>
            <person name="Chen F."/>
            <person name="Wang G."/>
        </authorList>
    </citation>
    <scope>NUCLEOTIDE SEQUENCE [LARGE SCALE GENOMIC DNA]</scope>
    <source>
        <strain evidence="10 11">YC6267</strain>
    </source>
</reference>
<dbReference type="InterPro" id="IPR038078">
    <property type="entry name" value="PhoU-like_sf"/>
</dbReference>
<dbReference type="InterPro" id="IPR026022">
    <property type="entry name" value="PhoU_dom"/>
</dbReference>
<dbReference type="PATRIC" id="fig|1121015.4.peg.2768"/>
<evidence type="ECO:0000256" key="4">
    <source>
        <dbReference type="ARBA" id="ARBA00022448"/>
    </source>
</evidence>
<evidence type="ECO:0000256" key="6">
    <source>
        <dbReference type="ARBA" id="ARBA00022592"/>
    </source>
</evidence>
<keyword evidence="4 8" id="KW-0813">Transport</keyword>
<dbReference type="RefSeq" id="WP_022968028.1">
    <property type="nucleotide sequence ID" value="NZ_ATVD01000001.1"/>
</dbReference>
<evidence type="ECO:0000256" key="3">
    <source>
        <dbReference type="ARBA" id="ARBA00011738"/>
    </source>
</evidence>
<feature type="domain" description="PhoU" evidence="9">
    <location>
        <begin position="128"/>
        <end position="209"/>
    </location>
</feature>
<dbReference type="Gene3D" id="1.20.58.220">
    <property type="entry name" value="Phosphate transport system protein phou homolog 2, domain 2"/>
    <property type="match status" value="1"/>
</dbReference>
<dbReference type="PIRSF" id="PIRSF003107">
    <property type="entry name" value="PhoU"/>
    <property type="match status" value="1"/>
</dbReference>
<keyword evidence="6 8" id="KW-0592">Phosphate transport</keyword>
<evidence type="ECO:0000256" key="2">
    <source>
        <dbReference type="ARBA" id="ARBA00008107"/>
    </source>
</evidence>
<sequence length="231" mass="25966">MPNHEHIVKSYDSELDRLYGEITRMGEIATAQLDAAIDVMIRRDTKAAERVVANDDAIDALEHEVSHDVLRLLALRQPMARDLREVYAALRISADIERIGDYAANVAKRSMVLNQSTPVAAAHGLPALAKTANLLVRDALLAFRTRDDKLAIEVWNRDAEVDAQYTGLFRELLTYMMEDPRNITSCAHLLFMAKNIERIGDHATNIAENTYFLVHGEQPLGSREKRDTTAE</sequence>
<dbReference type="SUPFAM" id="SSF109755">
    <property type="entry name" value="PhoU-like"/>
    <property type="match status" value="1"/>
</dbReference>
<dbReference type="FunFam" id="1.20.58.220:FF:000004">
    <property type="entry name" value="Phosphate-specific transport system accessory protein PhoU"/>
    <property type="match status" value="1"/>
</dbReference>
<evidence type="ECO:0000313" key="11">
    <source>
        <dbReference type="Proteomes" id="UP000029385"/>
    </source>
</evidence>
<evidence type="ECO:0000256" key="1">
    <source>
        <dbReference type="ARBA" id="ARBA00004496"/>
    </source>
</evidence>
<dbReference type="NCBIfam" id="TIGR02135">
    <property type="entry name" value="phoU_full"/>
    <property type="match status" value="1"/>
</dbReference>
<comment type="caution">
    <text evidence="10">The sequence shown here is derived from an EMBL/GenBank/DDBJ whole genome shotgun (WGS) entry which is preliminary data.</text>
</comment>
<evidence type="ECO:0000256" key="5">
    <source>
        <dbReference type="ARBA" id="ARBA00022490"/>
    </source>
</evidence>